<evidence type="ECO:0000313" key="1">
    <source>
        <dbReference type="EMBL" id="GAA3716968.1"/>
    </source>
</evidence>
<name>A0ABP7EBN6_9GAMM</name>
<dbReference type="EMBL" id="BAABDS010000038">
    <property type="protein sequence ID" value="GAA3716968.1"/>
    <property type="molecule type" value="Genomic_DNA"/>
</dbReference>
<proteinExistence type="predicted"/>
<accession>A0ABP7EBN6</accession>
<comment type="caution">
    <text evidence="1">The sequence shown here is derived from an EMBL/GenBank/DDBJ whole genome shotgun (WGS) entry which is preliminary data.</text>
</comment>
<dbReference type="Proteomes" id="UP001501479">
    <property type="component" value="Unassembled WGS sequence"/>
</dbReference>
<organism evidence="1 2">
    <name type="scientific">Oceanisphaera sediminis</name>
    <dbReference type="NCBI Taxonomy" id="981381"/>
    <lineage>
        <taxon>Bacteria</taxon>
        <taxon>Pseudomonadati</taxon>
        <taxon>Pseudomonadota</taxon>
        <taxon>Gammaproteobacteria</taxon>
        <taxon>Aeromonadales</taxon>
        <taxon>Aeromonadaceae</taxon>
        <taxon>Oceanisphaera</taxon>
    </lineage>
</organism>
<sequence length="59" mass="6825">MHFCERRGTLPLPDKYSIKVYPSNKLLDSGRRSKRKVDIFEEVGDISKLIVSVLDDVEM</sequence>
<reference evidence="2" key="1">
    <citation type="journal article" date="2019" name="Int. J. Syst. Evol. Microbiol.">
        <title>The Global Catalogue of Microorganisms (GCM) 10K type strain sequencing project: providing services to taxonomists for standard genome sequencing and annotation.</title>
        <authorList>
            <consortium name="The Broad Institute Genomics Platform"/>
            <consortium name="The Broad Institute Genome Sequencing Center for Infectious Disease"/>
            <person name="Wu L."/>
            <person name="Ma J."/>
        </authorList>
    </citation>
    <scope>NUCLEOTIDE SEQUENCE [LARGE SCALE GENOMIC DNA]</scope>
    <source>
        <strain evidence="2">JCM 17329</strain>
    </source>
</reference>
<keyword evidence="2" id="KW-1185">Reference proteome</keyword>
<evidence type="ECO:0000313" key="2">
    <source>
        <dbReference type="Proteomes" id="UP001501479"/>
    </source>
</evidence>
<protein>
    <submittedName>
        <fullName evidence="1">Uncharacterized protein</fullName>
    </submittedName>
</protein>
<gene>
    <name evidence="1" type="ORF">GCM10022421_26050</name>
</gene>